<dbReference type="PANTHER" id="PTHR31334:SF1">
    <property type="entry name" value="GUANINE NUCLEOTIDE EXCHANGE PROTEIN SMCR8"/>
    <property type="match status" value="1"/>
</dbReference>
<keyword evidence="8" id="KW-1185">Reference proteome</keyword>
<dbReference type="Proteomes" id="UP000499080">
    <property type="component" value="Unassembled WGS sequence"/>
</dbReference>
<evidence type="ECO:0000256" key="1">
    <source>
        <dbReference type="ARBA" id="ARBA00004496"/>
    </source>
</evidence>
<accession>A0A4Y2L7V1</accession>
<dbReference type="InterPro" id="IPR037521">
    <property type="entry name" value="FLCN/SMCR8_DENN"/>
</dbReference>
<feature type="domain" description="UDENN FLCN/SMCR8-type" evidence="6">
    <location>
        <begin position="40"/>
        <end position="641"/>
    </location>
</feature>
<organism evidence="7 8">
    <name type="scientific">Araneus ventricosus</name>
    <name type="common">Orbweaver spider</name>
    <name type="synonym">Epeira ventricosa</name>
    <dbReference type="NCBI Taxonomy" id="182803"/>
    <lineage>
        <taxon>Eukaryota</taxon>
        <taxon>Metazoa</taxon>
        <taxon>Ecdysozoa</taxon>
        <taxon>Arthropoda</taxon>
        <taxon>Chelicerata</taxon>
        <taxon>Arachnida</taxon>
        <taxon>Araneae</taxon>
        <taxon>Araneomorphae</taxon>
        <taxon>Entelegynae</taxon>
        <taxon>Araneoidea</taxon>
        <taxon>Araneidae</taxon>
        <taxon>Araneus</taxon>
    </lineage>
</organism>
<dbReference type="GO" id="GO:0005737">
    <property type="term" value="C:cytoplasm"/>
    <property type="evidence" value="ECO:0007669"/>
    <property type="project" value="UniProtKB-SubCell"/>
</dbReference>
<evidence type="ECO:0000256" key="5">
    <source>
        <dbReference type="ARBA" id="ARBA00038137"/>
    </source>
</evidence>
<dbReference type="OrthoDB" id="2289278at2759"/>
<sequence length="642" mass="72806">MLWSPNEVLAYLKEDLNVQQSATEKDKYKVIPTSAFGGFRTWPGDKEDFILIAENSEIHGPNPLFTIPELDSSLDLNVLSTQILSADYQGLSNNKILPGKNAQLLMPDLSSDLHAAINYFFLFDSDARGFVRPTCLAYFTADKHKLVMLAEPILKMLGEVAAIFQHSNILYHINDLRSLKDTVKFPTPSAKVSSSYEIGLEMRFKDIQEVLDIVESYEGNELYDKLILNIMENLKRIAVSDKIQNLDTIFSPVKKVPVLDYFTFRPNTKTHMKNLYHICNNGLVLGLYHLFIMHKHFRRKYEHVILHSDTSTTSKGIILHFGACLTSSAQYHSIQDFQRTKCALPPSKIPVTFSLESKQYFYCLDHTFEKLLLSFIDKNKHELSTSVRNNSSHSSSQDLSDSSDCYCGSSNSSGYLSMDEVKDGNCGHIGSVDTIWDTIELIKMENPGIEESFLQVLKIFNDTRRLLFAVLTRMPIVVISIPQLLHLAQDFVKALSLFIPRKKDEVLFVDINRQNPLKKEDFTKLAVVNVCLYNQALEKVLPMEILPSLCILNLKDCSFSAPTYTGCLLANIDQQVQMLPITGPIFPVLVGVLLDIERTINWWHVLTSSSADTSTTIQYVLSKGYNRLDMQIIEKLSRLSKN</sequence>
<comment type="similarity">
    <text evidence="5">Belongs to the SMCR8 family.</text>
</comment>
<evidence type="ECO:0000313" key="7">
    <source>
        <dbReference type="EMBL" id="GBN10592.1"/>
    </source>
</evidence>
<name>A0A4Y2L7V1_ARAVE</name>
<evidence type="ECO:0000256" key="3">
    <source>
        <dbReference type="ARBA" id="ARBA00022658"/>
    </source>
</evidence>
<keyword evidence="4" id="KW-0072">Autophagy</keyword>
<dbReference type="EMBL" id="BGPR01005482">
    <property type="protein sequence ID" value="GBN10592.1"/>
    <property type="molecule type" value="Genomic_DNA"/>
</dbReference>
<gene>
    <name evidence="7" type="ORF">AVEN_13409_1</name>
</gene>
<comment type="subcellular location">
    <subcellularLocation>
        <location evidence="1">Cytoplasm</location>
    </subcellularLocation>
</comment>
<dbReference type="AlphaFoldDB" id="A0A4Y2L7V1"/>
<proteinExistence type="inferred from homology"/>
<protein>
    <recommendedName>
        <fullName evidence="6">UDENN FLCN/SMCR8-type domain-containing protein</fullName>
    </recommendedName>
</protein>
<comment type="caution">
    <text evidence="7">The sequence shown here is derived from an EMBL/GenBank/DDBJ whole genome shotgun (WGS) entry which is preliminary data.</text>
</comment>
<evidence type="ECO:0000259" key="6">
    <source>
        <dbReference type="PROSITE" id="PS51834"/>
    </source>
</evidence>
<dbReference type="PROSITE" id="PS51834">
    <property type="entry name" value="DENN_FLCN_SMCR8"/>
    <property type="match status" value="1"/>
</dbReference>
<dbReference type="GO" id="GO:0006914">
    <property type="term" value="P:autophagy"/>
    <property type="evidence" value="ECO:0007669"/>
    <property type="project" value="UniProtKB-KW"/>
</dbReference>
<dbReference type="GO" id="GO:0032045">
    <property type="term" value="C:guanyl-nucleotide exchange factor complex"/>
    <property type="evidence" value="ECO:0007669"/>
    <property type="project" value="TreeGrafter"/>
</dbReference>
<evidence type="ECO:0000256" key="4">
    <source>
        <dbReference type="ARBA" id="ARBA00023006"/>
    </source>
</evidence>
<evidence type="ECO:0000313" key="8">
    <source>
        <dbReference type="Proteomes" id="UP000499080"/>
    </source>
</evidence>
<keyword evidence="2" id="KW-0963">Cytoplasm</keyword>
<evidence type="ECO:0000256" key="2">
    <source>
        <dbReference type="ARBA" id="ARBA00022490"/>
    </source>
</evidence>
<dbReference type="GO" id="GO:0005085">
    <property type="term" value="F:guanyl-nucleotide exchange factor activity"/>
    <property type="evidence" value="ECO:0007669"/>
    <property type="project" value="UniProtKB-KW"/>
</dbReference>
<dbReference type="PANTHER" id="PTHR31334">
    <property type="entry name" value="SMITH-MAGENIS SYNDROME REGION GENE 8 PROTEIN"/>
    <property type="match status" value="1"/>
</dbReference>
<reference evidence="7 8" key="1">
    <citation type="journal article" date="2019" name="Sci. Rep.">
        <title>Orb-weaving spider Araneus ventricosus genome elucidates the spidroin gene catalogue.</title>
        <authorList>
            <person name="Kono N."/>
            <person name="Nakamura H."/>
            <person name="Ohtoshi R."/>
            <person name="Moran D.A.P."/>
            <person name="Shinohara A."/>
            <person name="Yoshida Y."/>
            <person name="Fujiwara M."/>
            <person name="Mori M."/>
            <person name="Tomita M."/>
            <person name="Arakawa K."/>
        </authorList>
    </citation>
    <scope>NUCLEOTIDE SEQUENCE [LARGE SCALE GENOMIC DNA]</scope>
</reference>
<keyword evidence="3" id="KW-0344">Guanine-nucleotide releasing factor</keyword>